<organism evidence="1">
    <name type="scientific">Utricularia reniformis</name>
    <dbReference type="NCBI Taxonomy" id="192314"/>
    <lineage>
        <taxon>Eukaryota</taxon>
        <taxon>Viridiplantae</taxon>
        <taxon>Streptophyta</taxon>
        <taxon>Embryophyta</taxon>
        <taxon>Tracheophyta</taxon>
        <taxon>Spermatophyta</taxon>
        <taxon>Magnoliopsida</taxon>
        <taxon>eudicotyledons</taxon>
        <taxon>Gunneridae</taxon>
        <taxon>Pentapetalae</taxon>
        <taxon>asterids</taxon>
        <taxon>lamiids</taxon>
        <taxon>Lamiales</taxon>
        <taxon>Lentibulariaceae</taxon>
        <taxon>Utricularia</taxon>
    </lineage>
</organism>
<name>A0A1Y0B2E6_9LAMI</name>
<geneLocation type="mitochondrion" evidence="1"/>
<dbReference type="EMBL" id="KY774314">
    <property type="protein sequence ID" value="ART31567.1"/>
    <property type="molecule type" value="Genomic_DNA"/>
</dbReference>
<protein>
    <submittedName>
        <fullName evidence="1">Uncharacterized protein</fullName>
    </submittedName>
</protein>
<reference evidence="1" key="1">
    <citation type="submission" date="2017-03" db="EMBL/GenBank/DDBJ databases">
        <title>The mitochondrial genome of the carnivorous plant Utricularia reniformis (Lentibulariaceae): structure, comparative analysis and evolutionary landmarks.</title>
        <authorList>
            <person name="Silva S.R."/>
            <person name="Alvarenga D.O."/>
            <person name="Michael T.P."/>
            <person name="Miranda V.F.O."/>
            <person name="Varani A.M."/>
        </authorList>
    </citation>
    <scope>NUCLEOTIDE SEQUENCE</scope>
</reference>
<evidence type="ECO:0000313" key="1">
    <source>
        <dbReference type="EMBL" id="ART31567.1"/>
    </source>
</evidence>
<accession>A0A1Y0B2E6</accession>
<keyword evidence="1" id="KW-0496">Mitochondrion</keyword>
<gene>
    <name evidence="1" type="ORF">AEK19_MT1370</name>
</gene>
<sequence length="74" mass="8664">MTLLAVADMIFSLVEELLYTSYGIDRAERSFFSRRKNSSSFEIKSGNSSRVLHQLGLSFHYFKVAREKDYFDWA</sequence>
<proteinExistence type="predicted"/>
<dbReference type="AlphaFoldDB" id="A0A1Y0B2E6"/>